<evidence type="ECO:0000313" key="1">
    <source>
        <dbReference type="EMBL" id="KAI4318432.1"/>
    </source>
</evidence>
<keyword evidence="2" id="KW-1185">Reference proteome</keyword>
<dbReference type="EMBL" id="CM042889">
    <property type="protein sequence ID" value="KAI4318432.1"/>
    <property type="molecule type" value="Genomic_DNA"/>
</dbReference>
<sequence length="311" mass="34596">MARNRQHDRGYTLRLKYMIVRKIGHERAQKYFDQLIRLFEGRISKSEFDEECIRLIGRETLRLHNELIRSILNKACCARERPAVIGRGKLGGGKFRDRPSPLGPHGKTQNAASKESAPKLQSPPELQSIGSRPPVLSVEDGEEVEQSVGSPGVQSENNISAPLGVSVDFRVGPQTLSEYSQSWKFDPESCQNSRALPSTTSLNSTMDRKLEMEGINVSFGCANLLNSALDVYLKGLIGQAMNIARSKKRDAAPCRIIEVAPGKFVRILGNPSIPLSMLDLRNAAELNLQMLGQNWPVQLEKMLTHSFDRTS</sequence>
<dbReference type="Proteomes" id="UP001057402">
    <property type="component" value="Chromosome 10"/>
</dbReference>
<organism evidence="1 2">
    <name type="scientific">Melastoma candidum</name>
    <dbReference type="NCBI Taxonomy" id="119954"/>
    <lineage>
        <taxon>Eukaryota</taxon>
        <taxon>Viridiplantae</taxon>
        <taxon>Streptophyta</taxon>
        <taxon>Embryophyta</taxon>
        <taxon>Tracheophyta</taxon>
        <taxon>Spermatophyta</taxon>
        <taxon>Magnoliopsida</taxon>
        <taxon>eudicotyledons</taxon>
        <taxon>Gunneridae</taxon>
        <taxon>Pentapetalae</taxon>
        <taxon>rosids</taxon>
        <taxon>malvids</taxon>
        <taxon>Myrtales</taxon>
        <taxon>Melastomataceae</taxon>
        <taxon>Melastomatoideae</taxon>
        <taxon>Melastomateae</taxon>
        <taxon>Melastoma</taxon>
    </lineage>
</organism>
<comment type="caution">
    <text evidence="1">The sequence shown here is derived from an EMBL/GenBank/DDBJ whole genome shotgun (WGS) entry which is preliminary data.</text>
</comment>
<proteinExistence type="predicted"/>
<evidence type="ECO:0000313" key="2">
    <source>
        <dbReference type="Proteomes" id="UP001057402"/>
    </source>
</evidence>
<name>A0ACB9M2W4_9MYRT</name>
<protein>
    <submittedName>
        <fullName evidence="1">Uncharacterized protein</fullName>
    </submittedName>
</protein>
<accession>A0ACB9M2W4</accession>
<reference evidence="2" key="1">
    <citation type="journal article" date="2023" name="Front. Plant Sci.">
        <title>Chromosomal-level genome assembly of Melastoma candidum provides insights into trichome evolution.</title>
        <authorList>
            <person name="Zhong Y."/>
            <person name="Wu W."/>
            <person name="Sun C."/>
            <person name="Zou P."/>
            <person name="Liu Y."/>
            <person name="Dai S."/>
            <person name="Zhou R."/>
        </authorList>
    </citation>
    <scope>NUCLEOTIDE SEQUENCE [LARGE SCALE GENOMIC DNA]</scope>
</reference>
<gene>
    <name evidence="1" type="ORF">MLD38_032135</name>
</gene>